<dbReference type="Proteomes" id="UP001162156">
    <property type="component" value="Unassembled WGS sequence"/>
</dbReference>
<reference evidence="1" key="1">
    <citation type="journal article" date="2023" name="Insect Mol. Biol.">
        <title>Genome sequencing provides insights into the evolution of gene families encoding plant cell wall-degrading enzymes in longhorned beetles.</title>
        <authorList>
            <person name="Shin N.R."/>
            <person name="Okamura Y."/>
            <person name="Kirsch R."/>
            <person name="Pauchet Y."/>
        </authorList>
    </citation>
    <scope>NUCLEOTIDE SEQUENCE</scope>
    <source>
        <strain evidence="1">RBIC_L_NR</strain>
    </source>
</reference>
<dbReference type="AlphaFoldDB" id="A0AAV8WJN9"/>
<sequence>MGDASVQNAWIIYKKHNPDASQLNFRRAVAQTYLRKFQNLPRSTGRPSTYSSESKVAVDIRYDRTDHYIEFIPNNKRRRCAGNHTASSAVRIQCCKCNVGLCMQCFSSYHRKS</sequence>
<accession>A0AAV8WJN9</accession>
<evidence type="ECO:0000313" key="1">
    <source>
        <dbReference type="EMBL" id="KAJ8926415.1"/>
    </source>
</evidence>
<evidence type="ECO:0000313" key="2">
    <source>
        <dbReference type="Proteomes" id="UP001162156"/>
    </source>
</evidence>
<gene>
    <name evidence="1" type="ORF">NQ314_021203</name>
</gene>
<comment type="caution">
    <text evidence="1">The sequence shown here is derived from an EMBL/GenBank/DDBJ whole genome shotgun (WGS) entry which is preliminary data.</text>
</comment>
<protein>
    <submittedName>
        <fullName evidence="1">Uncharacterized protein</fullName>
    </submittedName>
</protein>
<name>A0AAV8WJN9_9CUCU</name>
<keyword evidence="2" id="KW-1185">Reference proteome</keyword>
<proteinExistence type="predicted"/>
<dbReference type="EMBL" id="JANEYF010005896">
    <property type="protein sequence ID" value="KAJ8926415.1"/>
    <property type="molecule type" value="Genomic_DNA"/>
</dbReference>
<organism evidence="1 2">
    <name type="scientific">Rhamnusium bicolor</name>
    <dbReference type="NCBI Taxonomy" id="1586634"/>
    <lineage>
        <taxon>Eukaryota</taxon>
        <taxon>Metazoa</taxon>
        <taxon>Ecdysozoa</taxon>
        <taxon>Arthropoda</taxon>
        <taxon>Hexapoda</taxon>
        <taxon>Insecta</taxon>
        <taxon>Pterygota</taxon>
        <taxon>Neoptera</taxon>
        <taxon>Endopterygota</taxon>
        <taxon>Coleoptera</taxon>
        <taxon>Polyphaga</taxon>
        <taxon>Cucujiformia</taxon>
        <taxon>Chrysomeloidea</taxon>
        <taxon>Cerambycidae</taxon>
        <taxon>Lepturinae</taxon>
        <taxon>Rhagiini</taxon>
        <taxon>Rhamnusium</taxon>
    </lineage>
</organism>